<dbReference type="HOGENOM" id="CLU_3131599_0_0_11"/>
<evidence type="ECO:0000313" key="2">
    <source>
        <dbReference type="Proteomes" id="UP000009235"/>
    </source>
</evidence>
<name>F6ELS0_HOYSD</name>
<dbReference type="EMBL" id="CP002786">
    <property type="protein sequence ID" value="AEF41518.1"/>
    <property type="molecule type" value="Genomic_DNA"/>
</dbReference>
<sequence>MISFAARAWIAKHFSASPVDNAILWITPRPPRRPPLGLPNPAAGVVENG</sequence>
<reference evidence="1 2" key="1">
    <citation type="journal article" date="2011" name="J. Bacteriol.">
        <title>Complete genome sequence of Amycolicicoccus subflavus DQS3-9A1T, an actinomycete isolated from crude oil-polluted soil.</title>
        <authorList>
            <person name="Cai M."/>
            <person name="Chen W.M."/>
            <person name="Nie Y."/>
            <person name="Chi C.Q."/>
            <person name="Wang Y.N."/>
            <person name="Tang Y.Q."/>
            <person name="Li G.Y."/>
            <person name="Wu X.L."/>
        </authorList>
    </citation>
    <scope>NUCLEOTIDE SEQUENCE [LARGE SCALE GENOMIC DNA]</scope>
    <source>
        <strain evidence="2">DSM 45089 / DQS3-9A1</strain>
    </source>
</reference>
<dbReference type="Proteomes" id="UP000009235">
    <property type="component" value="Chromosome"/>
</dbReference>
<organism evidence="1 2">
    <name type="scientific">Hoyosella subflava (strain DSM 45089 / JCM 17490 / NBRC 109087 / DQS3-9A1)</name>
    <name type="common">Amycolicicoccus subflavus</name>
    <dbReference type="NCBI Taxonomy" id="443218"/>
    <lineage>
        <taxon>Bacteria</taxon>
        <taxon>Bacillati</taxon>
        <taxon>Actinomycetota</taxon>
        <taxon>Actinomycetes</taxon>
        <taxon>Mycobacteriales</taxon>
        <taxon>Hoyosellaceae</taxon>
        <taxon>Hoyosella</taxon>
    </lineage>
</organism>
<protein>
    <submittedName>
        <fullName evidence="1">Uncharacterized protein</fullName>
    </submittedName>
</protein>
<dbReference type="AlphaFoldDB" id="F6ELS0"/>
<dbReference type="KEGG" id="asd:AS9A_3073"/>
<keyword evidence="2" id="KW-1185">Reference proteome</keyword>
<dbReference type="STRING" id="443218.AS9A_3073"/>
<accession>F6ELS0</accession>
<proteinExistence type="predicted"/>
<evidence type="ECO:0000313" key="1">
    <source>
        <dbReference type="EMBL" id="AEF41518.1"/>
    </source>
</evidence>
<gene>
    <name evidence="1" type="ordered locus">AS9A_3073</name>
</gene>